<gene>
    <name evidence="13" type="ORF">TWF694_004660</name>
</gene>
<dbReference type="GO" id="GO:0005737">
    <property type="term" value="C:cytoplasm"/>
    <property type="evidence" value="ECO:0007669"/>
    <property type="project" value="TreeGrafter"/>
</dbReference>
<organism evidence="13 14">
    <name type="scientific">Orbilia ellipsospora</name>
    <dbReference type="NCBI Taxonomy" id="2528407"/>
    <lineage>
        <taxon>Eukaryota</taxon>
        <taxon>Fungi</taxon>
        <taxon>Dikarya</taxon>
        <taxon>Ascomycota</taxon>
        <taxon>Pezizomycotina</taxon>
        <taxon>Orbiliomycetes</taxon>
        <taxon>Orbiliales</taxon>
        <taxon>Orbiliaceae</taxon>
        <taxon>Orbilia</taxon>
    </lineage>
</organism>
<evidence type="ECO:0000256" key="10">
    <source>
        <dbReference type="PROSITE-ProRule" id="PRU01023"/>
    </source>
</evidence>
<feature type="compositionally biased region" description="Basic residues" evidence="11">
    <location>
        <begin position="1"/>
        <end position="12"/>
    </location>
</feature>
<feature type="region of interest" description="Disordered" evidence="11">
    <location>
        <begin position="1"/>
        <end position="41"/>
    </location>
</feature>
<feature type="binding site" evidence="10">
    <location>
        <begin position="180"/>
        <end position="186"/>
    </location>
    <ligand>
        <name>S-adenosyl-L-methionine</name>
        <dbReference type="ChEBI" id="CHEBI:59789"/>
    </ligand>
</feature>
<feature type="compositionally biased region" description="Basic and acidic residues" evidence="11">
    <location>
        <begin position="791"/>
        <end position="819"/>
    </location>
</feature>
<dbReference type="GO" id="GO:0005634">
    <property type="term" value="C:nucleus"/>
    <property type="evidence" value="ECO:0007669"/>
    <property type="project" value="UniProtKB-SubCell"/>
</dbReference>
<dbReference type="SUPFAM" id="SSF53335">
    <property type="entry name" value="S-adenosyl-L-methionine-dependent methyltransferases"/>
    <property type="match status" value="1"/>
</dbReference>
<feature type="compositionally biased region" description="Polar residues" evidence="11">
    <location>
        <begin position="543"/>
        <end position="552"/>
    </location>
</feature>
<evidence type="ECO:0000256" key="6">
    <source>
        <dbReference type="ARBA" id="ARBA00022691"/>
    </source>
</evidence>
<keyword evidence="8 10" id="KW-0694">RNA-binding</keyword>
<reference evidence="13 14" key="1">
    <citation type="submission" date="2019-10" db="EMBL/GenBank/DDBJ databases">
        <authorList>
            <person name="Palmer J.M."/>
        </authorList>
    </citation>
    <scope>NUCLEOTIDE SEQUENCE [LARGE SCALE GENOMIC DNA]</scope>
    <source>
        <strain evidence="13 14">TWF694</strain>
    </source>
</reference>
<dbReference type="Gene3D" id="3.40.50.150">
    <property type="entry name" value="Vaccinia Virus protein VP39"/>
    <property type="match status" value="1"/>
</dbReference>
<dbReference type="PRINTS" id="PR02008">
    <property type="entry name" value="RCMTFAMILY"/>
</dbReference>
<dbReference type="PANTHER" id="PTHR22808">
    <property type="entry name" value="NCL1 YEAST -RELATED NOL1/NOP2/FMU SUN DOMAIN-CONTAINING"/>
    <property type="match status" value="1"/>
</dbReference>
<dbReference type="GO" id="GO:0030488">
    <property type="term" value="P:tRNA methylation"/>
    <property type="evidence" value="ECO:0007669"/>
    <property type="project" value="TreeGrafter"/>
</dbReference>
<keyword evidence="9" id="KW-0539">Nucleus</keyword>
<feature type="compositionally biased region" description="Gly residues" evidence="11">
    <location>
        <begin position="13"/>
        <end position="22"/>
    </location>
</feature>
<feature type="active site" description="Nucleophile" evidence="10">
    <location>
        <position position="349"/>
    </location>
</feature>
<keyword evidence="3" id="KW-0820">tRNA-binding</keyword>
<dbReference type="InterPro" id="IPR018314">
    <property type="entry name" value="RsmB/NOL1/NOP2-like_CS"/>
</dbReference>
<dbReference type="Pfam" id="PF25376">
    <property type="entry name" value="Pre-PUA_NSUN2"/>
    <property type="match status" value="1"/>
</dbReference>
<evidence type="ECO:0000256" key="1">
    <source>
        <dbReference type="ARBA" id="ARBA00004123"/>
    </source>
</evidence>
<dbReference type="Pfam" id="PF25378">
    <property type="entry name" value="PUA_NSUN2"/>
    <property type="match status" value="1"/>
</dbReference>
<dbReference type="GO" id="GO:0016428">
    <property type="term" value="F:tRNA (cytidine-5-)-methyltransferase activity"/>
    <property type="evidence" value="ECO:0007669"/>
    <property type="project" value="InterPro"/>
</dbReference>
<evidence type="ECO:0000256" key="4">
    <source>
        <dbReference type="ARBA" id="ARBA00022603"/>
    </source>
</evidence>
<evidence type="ECO:0000256" key="7">
    <source>
        <dbReference type="ARBA" id="ARBA00022694"/>
    </source>
</evidence>
<dbReference type="PRINTS" id="PR02011">
    <property type="entry name" value="RCMTNCL1"/>
</dbReference>
<feature type="region of interest" description="Disordered" evidence="11">
    <location>
        <begin position="791"/>
        <end position="847"/>
    </location>
</feature>
<comment type="similarity">
    <text evidence="2 10">Belongs to the class I-like SAM-binding methyltransferase superfamily. RsmB/NOP family.</text>
</comment>
<dbReference type="InterPro" id="IPR023267">
    <property type="entry name" value="RCMT"/>
</dbReference>
<protein>
    <recommendedName>
        <fullName evidence="12">SAM-dependent MTase RsmB/NOP-type domain-containing protein</fullName>
    </recommendedName>
</protein>
<evidence type="ECO:0000256" key="2">
    <source>
        <dbReference type="ARBA" id="ARBA00007494"/>
    </source>
</evidence>
<dbReference type="PROSITE" id="PS01153">
    <property type="entry name" value="NOL1_NOP2_SUN"/>
    <property type="match status" value="1"/>
</dbReference>
<dbReference type="InterPro" id="IPR049560">
    <property type="entry name" value="MeTrfase_RsmB-F_NOP2_cat"/>
</dbReference>
<dbReference type="Pfam" id="PF01189">
    <property type="entry name" value="Methyltr_RsmB-F"/>
    <property type="match status" value="1"/>
</dbReference>
<dbReference type="InterPro" id="IPR057285">
    <property type="entry name" value="Pre-PUA_NSUN2"/>
</dbReference>
<sequence>MARGGRRSKRGGGGKSGGGGGRASNSNRDRTDYSQLPKENTKFEKYYKEQNIVPDEEEFKKFWQSLKETLPTTWRFTGSRGHALSVLNTLLNRHIPHLTNTEFEGTTIPAPTPLPWYPDRLAWQLTVGKQVIRRSPPFKQLQAFLVSETSSGNISRQEAVSMIPPLLMDVESHHTVLDMCAAPGSKTAQLIEAIHAGEEERVIEAAAKLKGTIPIESNDMPEKILGRSTGLVIANDADYKRSHLLIHQTKRLNTPNFIVTNYDATLYPSLRLPTPRAVDGKQVKQEYLKFDRVLCDVPCSGDGTVRKNPLIWRDWSPANGNGLWSTQARILVRGLQLLKVGGRLVYSTCSLNPVENEAVLHAAIERCGGAGVVEIVDVSDRLPGLVRKQGITKWKVMDRDGSWFEKWDEVRERGEPYTDRLTRGMFPPEDQSGELAGMLKRAVRVYPHLQDTGGFFIAVLRKKGAIRAAPEGEKVQTGGQKMKGVGIEEVKNGIEATADIDVPMVEEATISSASTANGIKRALAEEEEETVDPGSPVKRQKLEASNANTPASGENDDTDAPVPLNIPSTNQNIQTDQATEEDPASIKVSLKKPRGNFNEEPFKFLPSSHPVLEVIRKFYDLSPYFPLNNFLVRNAEGIPVRTIYFTSTLARQVMTENEGRGVRFVHCGVKMFNKQEVQDPEACQWRIQNEGLSLVESWVGEKREVHLKQKESLRWLMKELFPRVEDCGEIRERVESVGGGCCVLRVGLEDEEVGQEVGRLVLPLWKSKYTLNLMLPKEERKAMLLRIFHDNEGPTDSTKEQREADAKARKDKAEGKEELVIEEQEDEEKEQDDDMKEDAEEVEDDEQ</sequence>
<dbReference type="EMBL" id="JAVHJO010000015">
    <property type="protein sequence ID" value="KAK6527679.1"/>
    <property type="molecule type" value="Genomic_DNA"/>
</dbReference>
<dbReference type="PROSITE" id="PS51686">
    <property type="entry name" value="SAM_MT_RSMB_NOP"/>
    <property type="match status" value="1"/>
</dbReference>
<keyword evidence="14" id="KW-1185">Reference proteome</keyword>
<accession>A0AAV9WW53</accession>
<feature type="binding site" evidence="10">
    <location>
        <position position="263"/>
    </location>
    <ligand>
        <name>S-adenosyl-L-methionine</name>
        <dbReference type="ChEBI" id="CHEBI:59789"/>
    </ligand>
</feature>
<keyword evidence="6 10" id="KW-0949">S-adenosyl-L-methionine</keyword>
<evidence type="ECO:0000256" key="3">
    <source>
        <dbReference type="ARBA" id="ARBA00022555"/>
    </source>
</evidence>
<evidence type="ECO:0000256" key="8">
    <source>
        <dbReference type="ARBA" id="ARBA00022884"/>
    </source>
</evidence>
<dbReference type="PANTHER" id="PTHR22808:SF1">
    <property type="entry name" value="RNA CYTOSINE-C(5)-METHYLTRANSFERASE NSUN2-RELATED"/>
    <property type="match status" value="1"/>
</dbReference>
<feature type="domain" description="SAM-dependent MTase RsmB/NOP-type" evidence="12">
    <location>
        <begin position="62"/>
        <end position="463"/>
    </location>
</feature>
<comment type="caution">
    <text evidence="13">The sequence shown here is derived from an EMBL/GenBank/DDBJ whole genome shotgun (WGS) entry which is preliminary data.</text>
</comment>
<keyword evidence="4 10" id="KW-0489">Methyltransferase</keyword>
<dbReference type="InterPro" id="IPR023270">
    <property type="entry name" value="RCMT_NCL1"/>
</dbReference>
<evidence type="ECO:0000256" key="11">
    <source>
        <dbReference type="SAM" id="MobiDB-lite"/>
    </source>
</evidence>
<dbReference type="InterPro" id="IPR001678">
    <property type="entry name" value="MeTrfase_RsmB-F_NOP2_dom"/>
</dbReference>
<dbReference type="InterPro" id="IPR057286">
    <property type="entry name" value="PUA_NSUN2"/>
</dbReference>
<evidence type="ECO:0000313" key="14">
    <source>
        <dbReference type="Proteomes" id="UP001365542"/>
    </source>
</evidence>
<dbReference type="InterPro" id="IPR029063">
    <property type="entry name" value="SAM-dependent_MTases_sf"/>
</dbReference>
<evidence type="ECO:0000313" key="13">
    <source>
        <dbReference type="EMBL" id="KAK6527679.1"/>
    </source>
</evidence>
<comment type="subcellular location">
    <subcellularLocation>
        <location evidence="1">Nucleus</location>
    </subcellularLocation>
</comment>
<evidence type="ECO:0000256" key="9">
    <source>
        <dbReference type="ARBA" id="ARBA00023242"/>
    </source>
</evidence>
<feature type="region of interest" description="Disordered" evidence="11">
    <location>
        <begin position="524"/>
        <end position="563"/>
    </location>
</feature>
<evidence type="ECO:0000259" key="12">
    <source>
        <dbReference type="PROSITE" id="PS51686"/>
    </source>
</evidence>
<proteinExistence type="inferred from homology"/>
<dbReference type="AlphaFoldDB" id="A0AAV9WW53"/>
<feature type="binding site" evidence="10">
    <location>
        <position position="296"/>
    </location>
    <ligand>
        <name>S-adenosyl-L-methionine</name>
        <dbReference type="ChEBI" id="CHEBI:59789"/>
    </ligand>
</feature>
<dbReference type="Proteomes" id="UP001365542">
    <property type="component" value="Unassembled WGS sequence"/>
</dbReference>
<name>A0AAV9WW53_9PEZI</name>
<feature type="binding site" evidence="10">
    <location>
        <position position="236"/>
    </location>
    <ligand>
        <name>S-adenosyl-L-methionine</name>
        <dbReference type="ChEBI" id="CHEBI:59789"/>
    </ligand>
</feature>
<feature type="compositionally biased region" description="Acidic residues" evidence="11">
    <location>
        <begin position="820"/>
        <end position="847"/>
    </location>
</feature>
<keyword evidence="7" id="KW-0819">tRNA processing</keyword>
<keyword evidence="5 10" id="KW-0808">Transferase</keyword>
<evidence type="ECO:0000256" key="5">
    <source>
        <dbReference type="ARBA" id="ARBA00022679"/>
    </source>
</evidence>
<dbReference type="GO" id="GO:0000049">
    <property type="term" value="F:tRNA binding"/>
    <property type="evidence" value="ECO:0007669"/>
    <property type="project" value="UniProtKB-KW"/>
</dbReference>